<reference evidence="2" key="1">
    <citation type="journal article" date="2016" name="Genome Biol. Evol.">
        <title>Comparative 'omics' of the Fusarium fujikuroi species complex highlights differences in genetic potential and metabolite synthesis.</title>
        <authorList>
            <person name="Niehaus E.-M."/>
            <person name="Muensterkoetter M."/>
            <person name="Proctor R.H."/>
            <person name="Brown D.W."/>
            <person name="Sharon A."/>
            <person name="Idan Y."/>
            <person name="Oren-Young L."/>
            <person name="Sieber C.M."/>
            <person name="Novak O."/>
            <person name="Pencik A."/>
            <person name="Tarkowska D."/>
            <person name="Hromadova K."/>
            <person name="Freeman S."/>
            <person name="Maymon M."/>
            <person name="Elazar M."/>
            <person name="Youssef S.A."/>
            <person name="El-Shabrawy E.S.M."/>
            <person name="Shalaby A.B.A."/>
            <person name="Houterman P."/>
            <person name="Brock N.L."/>
            <person name="Burkhardt I."/>
            <person name="Tsavkelova E.A."/>
            <person name="Dickschat J.S."/>
            <person name="Galuszka P."/>
            <person name="Gueldener U."/>
            <person name="Tudzynski B."/>
        </authorList>
    </citation>
    <scope>NUCLEOTIDE SEQUENCE [LARGE SCALE GENOMIC DNA]</scope>
    <source>
        <strain evidence="2">ET1</strain>
    </source>
</reference>
<dbReference type="EMBL" id="FJOF01000021">
    <property type="protein sequence ID" value="CZR49906.1"/>
    <property type="molecule type" value="Genomic_DNA"/>
</dbReference>
<dbReference type="AlphaFoldDB" id="A0A1L7WBC3"/>
<dbReference type="GeneID" id="42060966"/>
<dbReference type="VEuPathDB" id="FungiDB:FPRO_16111"/>
<protein>
    <submittedName>
        <fullName evidence="1">Uncharacterized protein</fullName>
    </submittedName>
</protein>
<sequence>MSWPDFKTEAPSVFSKAPRSNLRRISRPLKPVRLRQTPSRLPSRRRSFGREWSTGFPEHFRYLSSVIVDNDQDVINLTVDGMTDLTIDTGLVERG</sequence>
<keyword evidence="2" id="KW-1185">Reference proteome</keyword>
<dbReference type="RefSeq" id="XP_031090400.1">
    <property type="nucleotide sequence ID" value="XM_031225219.1"/>
</dbReference>
<accession>A0A1L7WBC3</accession>
<proteinExistence type="predicted"/>
<name>A0A1L7WBC3_FUSPR</name>
<evidence type="ECO:0000313" key="1">
    <source>
        <dbReference type="EMBL" id="CZR49906.1"/>
    </source>
</evidence>
<gene>
    <name evidence="1" type="ORF">FPRO_16111</name>
</gene>
<organism evidence="1 2">
    <name type="scientific">Fusarium proliferatum (strain ET1)</name>
    <name type="common">Orchid endophyte fungus</name>
    <dbReference type="NCBI Taxonomy" id="1227346"/>
    <lineage>
        <taxon>Eukaryota</taxon>
        <taxon>Fungi</taxon>
        <taxon>Dikarya</taxon>
        <taxon>Ascomycota</taxon>
        <taxon>Pezizomycotina</taxon>
        <taxon>Sordariomycetes</taxon>
        <taxon>Hypocreomycetidae</taxon>
        <taxon>Hypocreales</taxon>
        <taxon>Nectriaceae</taxon>
        <taxon>Fusarium</taxon>
        <taxon>Fusarium fujikuroi species complex</taxon>
    </lineage>
</organism>
<dbReference type="Proteomes" id="UP000183971">
    <property type="component" value="Unassembled WGS sequence"/>
</dbReference>
<evidence type="ECO:0000313" key="2">
    <source>
        <dbReference type="Proteomes" id="UP000183971"/>
    </source>
</evidence>
<comment type="caution">
    <text evidence="1">The sequence shown here is derived from an EMBL/GenBank/DDBJ whole genome shotgun (WGS) entry which is preliminary data.</text>
</comment>